<evidence type="ECO:0000313" key="3">
    <source>
        <dbReference type="Proteomes" id="UP001150904"/>
    </source>
</evidence>
<sequence>MADFKRGSRVHVVGEVEIVEKAESRSSERGKDALGSENGKNRHDATTFCTSVDHHSMTSTVDSKAGQVVGVFEGGA</sequence>
<protein>
    <submittedName>
        <fullName evidence="2">Uncharacterized protein</fullName>
    </submittedName>
</protein>
<evidence type="ECO:0000313" key="2">
    <source>
        <dbReference type="EMBL" id="KAJ5218263.1"/>
    </source>
</evidence>
<dbReference type="RefSeq" id="XP_058312836.1">
    <property type="nucleotide sequence ID" value="XM_058447425.1"/>
</dbReference>
<evidence type="ECO:0000256" key="1">
    <source>
        <dbReference type="SAM" id="MobiDB-lite"/>
    </source>
</evidence>
<organism evidence="2 3">
    <name type="scientific">Penicillium cinerascens</name>
    <dbReference type="NCBI Taxonomy" id="70096"/>
    <lineage>
        <taxon>Eukaryota</taxon>
        <taxon>Fungi</taxon>
        <taxon>Dikarya</taxon>
        <taxon>Ascomycota</taxon>
        <taxon>Pezizomycotina</taxon>
        <taxon>Eurotiomycetes</taxon>
        <taxon>Eurotiomycetidae</taxon>
        <taxon>Eurotiales</taxon>
        <taxon>Aspergillaceae</taxon>
        <taxon>Penicillium</taxon>
    </lineage>
</organism>
<dbReference type="GeneID" id="83174725"/>
<gene>
    <name evidence="2" type="ORF">N7498_000362</name>
</gene>
<name>A0A9W9NEA1_9EURO</name>
<feature type="region of interest" description="Disordered" evidence="1">
    <location>
        <begin position="21"/>
        <end position="45"/>
    </location>
</feature>
<accession>A0A9W9NEA1</accession>
<comment type="caution">
    <text evidence="2">The sequence shown here is derived from an EMBL/GenBank/DDBJ whole genome shotgun (WGS) entry which is preliminary data.</text>
</comment>
<keyword evidence="3" id="KW-1185">Reference proteome</keyword>
<reference evidence="2" key="2">
    <citation type="journal article" date="2023" name="IMA Fungus">
        <title>Comparative genomic study of the Penicillium genus elucidates a diverse pangenome and 15 lateral gene transfer events.</title>
        <authorList>
            <person name="Petersen C."/>
            <person name="Sorensen T."/>
            <person name="Nielsen M.R."/>
            <person name="Sondergaard T.E."/>
            <person name="Sorensen J.L."/>
            <person name="Fitzpatrick D.A."/>
            <person name="Frisvad J.C."/>
            <person name="Nielsen K.L."/>
        </authorList>
    </citation>
    <scope>NUCLEOTIDE SEQUENCE</scope>
    <source>
        <strain evidence="2">IBT 15544</strain>
    </source>
</reference>
<dbReference type="AlphaFoldDB" id="A0A9W9NEA1"/>
<dbReference type="Proteomes" id="UP001150904">
    <property type="component" value="Unassembled WGS sequence"/>
</dbReference>
<proteinExistence type="predicted"/>
<dbReference type="EMBL" id="JAPQKR010000004">
    <property type="protein sequence ID" value="KAJ5218263.1"/>
    <property type="molecule type" value="Genomic_DNA"/>
</dbReference>
<reference evidence="2" key="1">
    <citation type="submission" date="2022-12" db="EMBL/GenBank/DDBJ databases">
        <authorList>
            <person name="Petersen C."/>
        </authorList>
    </citation>
    <scope>NUCLEOTIDE SEQUENCE</scope>
    <source>
        <strain evidence="2">IBT 15544</strain>
    </source>
</reference>